<keyword evidence="2" id="KW-1185">Reference proteome</keyword>
<proteinExistence type="predicted"/>
<dbReference type="EMBL" id="JYDO01000003">
    <property type="protein sequence ID" value="KRZ80213.1"/>
    <property type="molecule type" value="Genomic_DNA"/>
</dbReference>
<sequence length="75" mass="8287">MLRSCSNKLMRKDAHANNNDSHSINANSLLFSVVENTSYTSSCIHSFHLPLVLFCVETIGRSSPGFDFKGTPLDI</sequence>
<gene>
    <name evidence="1" type="ORF">T10_11758</name>
</gene>
<protein>
    <submittedName>
        <fullName evidence="1">Uncharacterized protein</fullName>
    </submittedName>
</protein>
<evidence type="ECO:0000313" key="2">
    <source>
        <dbReference type="Proteomes" id="UP000054843"/>
    </source>
</evidence>
<name>A0A0V1N8S7_9BILA</name>
<comment type="caution">
    <text evidence="1">The sequence shown here is derived from an EMBL/GenBank/DDBJ whole genome shotgun (WGS) entry which is preliminary data.</text>
</comment>
<dbReference type="Proteomes" id="UP000054843">
    <property type="component" value="Unassembled WGS sequence"/>
</dbReference>
<accession>A0A0V1N8S7</accession>
<evidence type="ECO:0000313" key="1">
    <source>
        <dbReference type="EMBL" id="KRZ80213.1"/>
    </source>
</evidence>
<reference evidence="1 2" key="1">
    <citation type="submission" date="2015-01" db="EMBL/GenBank/DDBJ databases">
        <title>Evolution of Trichinella species and genotypes.</title>
        <authorList>
            <person name="Korhonen P.K."/>
            <person name="Edoardo P."/>
            <person name="Giuseppe L.R."/>
            <person name="Gasser R.B."/>
        </authorList>
    </citation>
    <scope>NUCLEOTIDE SEQUENCE [LARGE SCALE GENOMIC DNA]</scope>
    <source>
        <strain evidence="1">ISS1980</strain>
    </source>
</reference>
<organism evidence="1 2">
    <name type="scientific">Trichinella papuae</name>
    <dbReference type="NCBI Taxonomy" id="268474"/>
    <lineage>
        <taxon>Eukaryota</taxon>
        <taxon>Metazoa</taxon>
        <taxon>Ecdysozoa</taxon>
        <taxon>Nematoda</taxon>
        <taxon>Enoplea</taxon>
        <taxon>Dorylaimia</taxon>
        <taxon>Trichinellida</taxon>
        <taxon>Trichinellidae</taxon>
        <taxon>Trichinella</taxon>
    </lineage>
</organism>
<dbReference type="AlphaFoldDB" id="A0A0V1N8S7"/>